<dbReference type="eggNOG" id="COG1132">
    <property type="taxonomic scope" value="Bacteria"/>
</dbReference>
<name>K0VBH4_MYCVA</name>
<comment type="caution">
    <text evidence="1">The sequence shown here is derived from an EMBL/GenBank/DDBJ whole genome shotgun (WGS) entry which is preliminary data.</text>
</comment>
<sequence>MTDAQSQSSDPTGTLVVTKNDQRAVEDDIFRILPPPLKDLFFFPAETFSTASVLKGDTPGEGTSFDVGTAIRALLSGDIYDHAFTDLSEAMNSEALKPPQNYRDDTIDAARRKYEQAQAELNDSEERRDKLPGLLAQAREQATKAKLEADRFNPDEMRKWELRYQQLDAAVKTADNRVAQAQGLYIDLARSAHLHFSQCAVTAAVGRLDLAESGGLMPPRIHEHVLDRTLETRRCSLCGEGLTSAGERRVGALRERVADAQVAIRGVEIRTMLRQYESGHAAELERLRAMITVLAEASGVDRPPADADMKMLSSVLRTCIDVADRLRTQAIREFDEFKSASEVDRPADGKNPVEIAMVKQNLLDSLMSESVKIHETVETLKAEARRLFTDYETKSGKSKDHARKTRAIAILNEAKNYFDEAKRGLEKFGREDFENAINTTYSEMIRKDIHISVGDDFSIRVFRAGSVDRLPLSQSEKVLLLIAFLGAIARLAPHYEKIAEAGQQLVRTGGVEVSKGQGFPVVLDAPTSPLDDEYEVEVVTALPRLLPQIVIPVSAKSVAVWELIKKDVGATYVMELTAKNATNRTVHWNGKDHKYSTQDDGVTPARTRITRIG</sequence>
<dbReference type="PATRIC" id="fig|1194972.3.peg.629"/>
<reference evidence="1 2" key="1">
    <citation type="journal article" date="2012" name="J. Bacteriol.">
        <title>Complete Genome Sequence of Mycobacterium vaccae Type Strain ATCC 25954.</title>
        <authorList>
            <person name="Ho Y.S."/>
            <person name="Adroub S.A."/>
            <person name="Abadi M."/>
            <person name="Al Alwan B."/>
            <person name="Alkhateeb R."/>
            <person name="Gao G."/>
            <person name="Ragab A."/>
            <person name="Ali S."/>
            <person name="van Soolingen D."/>
            <person name="Bitter W."/>
            <person name="Pain A."/>
            <person name="Abdallah A.M."/>
        </authorList>
    </citation>
    <scope>NUCLEOTIDE SEQUENCE [LARGE SCALE GENOMIC DNA]</scope>
    <source>
        <strain evidence="1 2">ATCC 25954</strain>
    </source>
</reference>
<dbReference type="AlphaFoldDB" id="K0VBH4"/>
<organism evidence="1 2">
    <name type="scientific">Mycolicibacterium vaccae ATCC 25954</name>
    <dbReference type="NCBI Taxonomy" id="1194972"/>
    <lineage>
        <taxon>Bacteria</taxon>
        <taxon>Bacillati</taxon>
        <taxon>Actinomycetota</taxon>
        <taxon>Actinomycetes</taxon>
        <taxon>Mycobacteriales</taxon>
        <taxon>Mycobacteriaceae</taxon>
        <taxon>Mycolicibacterium</taxon>
    </lineage>
</organism>
<dbReference type="Proteomes" id="UP000006072">
    <property type="component" value="Unassembled WGS sequence"/>
</dbReference>
<protein>
    <submittedName>
        <fullName evidence="1">Uncharacterized protein</fullName>
    </submittedName>
</protein>
<keyword evidence="2" id="KW-1185">Reference proteome</keyword>
<dbReference type="InterPro" id="IPR027417">
    <property type="entry name" value="P-loop_NTPase"/>
</dbReference>
<gene>
    <name evidence="1" type="ORF">MVAC_03116</name>
</gene>
<dbReference type="EMBL" id="ALQA01000004">
    <property type="protein sequence ID" value="EJZ12213.1"/>
    <property type="molecule type" value="Genomic_DNA"/>
</dbReference>
<accession>K0VBH4</accession>
<evidence type="ECO:0000313" key="2">
    <source>
        <dbReference type="Proteomes" id="UP000006072"/>
    </source>
</evidence>
<proteinExistence type="predicted"/>
<dbReference type="HOGENOM" id="CLU_445374_0_0_11"/>
<evidence type="ECO:0000313" key="1">
    <source>
        <dbReference type="EMBL" id="EJZ12213.1"/>
    </source>
</evidence>
<dbReference type="Gene3D" id="3.40.50.300">
    <property type="entry name" value="P-loop containing nucleotide triphosphate hydrolases"/>
    <property type="match status" value="1"/>
</dbReference>